<reference evidence="1 2" key="1">
    <citation type="submission" date="2016-08" db="EMBL/GenBank/DDBJ databases">
        <title>Draft genome sequence of Candidatus Piscirickettsia litoralis, from seawater.</title>
        <authorList>
            <person name="Wan X."/>
            <person name="Lee A.J."/>
            <person name="Hou S."/>
            <person name="Donachie S.P."/>
        </authorList>
    </citation>
    <scope>NUCLEOTIDE SEQUENCE [LARGE SCALE GENOMIC DNA]</scope>
    <source>
        <strain evidence="1 2">Y2</strain>
    </source>
</reference>
<protein>
    <recommendedName>
        <fullName evidence="3">Helix-turn-helix domain-containing protein</fullName>
    </recommendedName>
</protein>
<keyword evidence="2" id="KW-1185">Reference proteome</keyword>
<comment type="caution">
    <text evidence="1">The sequence shown here is derived from an EMBL/GenBank/DDBJ whole genome shotgun (WGS) entry which is preliminary data.</text>
</comment>
<evidence type="ECO:0000313" key="1">
    <source>
        <dbReference type="EMBL" id="ODN40955.1"/>
    </source>
</evidence>
<proteinExistence type="predicted"/>
<dbReference type="EMBL" id="MDTU01000011">
    <property type="protein sequence ID" value="ODN40955.1"/>
    <property type="molecule type" value="Genomic_DNA"/>
</dbReference>
<evidence type="ECO:0008006" key="3">
    <source>
        <dbReference type="Google" id="ProtNLM"/>
    </source>
</evidence>
<name>A0ABX3A0K5_9GAMM</name>
<sequence>MKLITVEDYAVLNKMRVQDVYILIQEGKLKTQASEHKQIRLKSHINLVYVEQVPKSIVSLDASIKYLTQKETVKRTGLPVDRVRKMINSGEIKSIRIKGTAFVPADQFETVD</sequence>
<evidence type="ECO:0000313" key="2">
    <source>
        <dbReference type="Proteomes" id="UP000094329"/>
    </source>
</evidence>
<dbReference type="RefSeq" id="WP_069314626.1">
    <property type="nucleotide sequence ID" value="NZ_MDTU01000011.1"/>
</dbReference>
<organism evidence="1 2">
    <name type="scientific">Piscirickettsia litoralis</name>
    <dbReference type="NCBI Taxonomy" id="1891921"/>
    <lineage>
        <taxon>Bacteria</taxon>
        <taxon>Pseudomonadati</taxon>
        <taxon>Pseudomonadota</taxon>
        <taxon>Gammaproteobacteria</taxon>
        <taxon>Thiotrichales</taxon>
        <taxon>Piscirickettsiaceae</taxon>
        <taxon>Piscirickettsia</taxon>
    </lineage>
</organism>
<accession>A0ABX3A0K5</accession>
<dbReference type="Proteomes" id="UP000094329">
    <property type="component" value="Unassembled WGS sequence"/>
</dbReference>
<gene>
    <name evidence="1" type="ORF">BGC07_19015</name>
</gene>